<proteinExistence type="predicted"/>
<dbReference type="InterPro" id="IPR036691">
    <property type="entry name" value="Endo/exonu/phosph_ase_sf"/>
</dbReference>
<evidence type="ECO:0000313" key="3">
    <source>
        <dbReference type="Proteomes" id="UP001597438"/>
    </source>
</evidence>
<keyword evidence="2" id="KW-0540">Nuclease</keyword>
<protein>
    <submittedName>
        <fullName evidence="2">Endonuclease/exonuclease/phosphatase family protein</fullName>
    </submittedName>
</protein>
<comment type="caution">
    <text evidence="2">The sequence shown here is derived from an EMBL/GenBank/DDBJ whole genome shotgun (WGS) entry which is preliminary data.</text>
</comment>
<keyword evidence="2" id="KW-0255">Endonuclease</keyword>
<dbReference type="EMBL" id="JBHUOJ010000008">
    <property type="protein sequence ID" value="MFD2832447.1"/>
    <property type="molecule type" value="Genomic_DNA"/>
</dbReference>
<keyword evidence="2" id="KW-0378">Hydrolase</keyword>
<dbReference type="Pfam" id="PF03372">
    <property type="entry name" value="Exo_endo_phos"/>
    <property type="match status" value="1"/>
</dbReference>
<dbReference type="GO" id="GO:0004519">
    <property type="term" value="F:endonuclease activity"/>
    <property type="evidence" value="ECO:0007669"/>
    <property type="project" value="UniProtKB-KW"/>
</dbReference>
<evidence type="ECO:0000313" key="2">
    <source>
        <dbReference type="EMBL" id="MFD2832447.1"/>
    </source>
</evidence>
<dbReference type="SUPFAM" id="SSF56219">
    <property type="entry name" value="DNase I-like"/>
    <property type="match status" value="1"/>
</dbReference>
<accession>A0ABW5X1C1</accession>
<dbReference type="PANTHER" id="PTHR14859">
    <property type="entry name" value="CALCOFLUOR WHITE HYPERSENSITIVE PROTEIN PRECURSOR"/>
    <property type="match status" value="1"/>
</dbReference>
<gene>
    <name evidence="2" type="ORF">ACFSYS_04050</name>
</gene>
<sequence length="271" mass="30183">MTFKPPIHFLWIMILAFTVEAYGQEKNSAKNNTLRVLTFNILHGANTNGSFDLDAIAKVINDANPDLVALQEVDFKTSRAHKMDLTTELALRTKMTSIFAKAMGYDGGEYGEAILSKQSFVKTQNIPLPYSQGNEPKAAATASLVLESGDTIQFIGTHLDHLNDGIDRYEQAKSLNALFPTDNYPTILAGDLNDVPTSKTIQLLKEKWGSSYDENSPRPTFPSNKPEVKIDYILFYPKNRWKVLETKVIQDSIASDHSAFLSVLQLLPAKK</sequence>
<dbReference type="InterPro" id="IPR005135">
    <property type="entry name" value="Endo/exonuclease/phosphatase"/>
</dbReference>
<reference evidence="3" key="1">
    <citation type="journal article" date="2019" name="Int. J. Syst. Evol. Microbiol.">
        <title>The Global Catalogue of Microorganisms (GCM) 10K type strain sequencing project: providing services to taxonomists for standard genome sequencing and annotation.</title>
        <authorList>
            <consortium name="The Broad Institute Genomics Platform"/>
            <consortium name="The Broad Institute Genome Sequencing Center for Infectious Disease"/>
            <person name="Wu L."/>
            <person name="Ma J."/>
        </authorList>
    </citation>
    <scope>NUCLEOTIDE SEQUENCE [LARGE SCALE GENOMIC DNA]</scope>
    <source>
        <strain evidence="3">KCTC 52925</strain>
    </source>
</reference>
<dbReference type="Proteomes" id="UP001597438">
    <property type="component" value="Unassembled WGS sequence"/>
</dbReference>
<dbReference type="PANTHER" id="PTHR14859:SF15">
    <property type="entry name" value="ENDONUCLEASE_EXONUCLEASE_PHOSPHATASE DOMAIN-CONTAINING PROTEIN"/>
    <property type="match status" value="1"/>
</dbReference>
<dbReference type="RefSeq" id="WP_251741940.1">
    <property type="nucleotide sequence ID" value="NZ_JBHUOJ010000008.1"/>
</dbReference>
<organism evidence="2 3">
    <name type="scientific">Christiangramia antarctica</name>
    <dbReference type="NCBI Taxonomy" id="2058158"/>
    <lineage>
        <taxon>Bacteria</taxon>
        <taxon>Pseudomonadati</taxon>
        <taxon>Bacteroidota</taxon>
        <taxon>Flavobacteriia</taxon>
        <taxon>Flavobacteriales</taxon>
        <taxon>Flavobacteriaceae</taxon>
        <taxon>Christiangramia</taxon>
    </lineage>
</organism>
<feature type="domain" description="Endonuclease/exonuclease/phosphatase" evidence="1">
    <location>
        <begin position="37"/>
        <end position="257"/>
    </location>
</feature>
<dbReference type="Gene3D" id="3.60.10.10">
    <property type="entry name" value="Endonuclease/exonuclease/phosphatase"/>
    <property type="match status" value="1"/>
</dbReference>
<name>A0ABW5X1C1_9FLAO</name>
<keyword evidence="3" id="KW-1185">Reference proteome</keyword>
<dbReference type="InterPro" id="IPR051916">
    <property type="entry name" value="GPI-anchor_lipid_remodeler"/>
</dbReference>
<evidence type="ECO:0000259" key="1">
    <source>
        <dbReference type="Pfam" id="PF03372"/>
    </source>
</evidence>